<dbReference type="InterPro" id="IPR013512">
    <property type="entry name" value="DXP_reductoisomerase_N"/>
</dbReference>
<evidence type="ECO:0000256" key="3">
    <source>
        <dbReference type="ARBA" id="ARBA00022723"/>
    </source>
</evidence>
<keyword evidence="13" id="KW-0413">Isomerase</keyword>
<dbReference type="NCBIfam" id="TIGR00243">
    <property type="entry name" value="Dxr"/>
    <property type="match status" value="1"/>
</dbReference>
<dbReference type="EMBL" id="CP035108">
    <property type="protein sequence ID" value="QAR34233.1"/>
    <property type="molecule type" value="Genomic_DNA"/>
</dbReference>
<feature type="binding site" evidence="9">
    <location>
        <position position="197"/>
    </location>
    <ligand>
        <name>1-deoxy-D-xylulose 5-phosphate</name>
        <dbReference type="ChEBI" id="CHEBI:57792"/>
    </ligand>
</feature>
<sequence>MKKIAIIGSTGSVGRQALDVIRLNRELFDVVLLSANSNRELLEEQCAEFGTKKSCLTHGSSECLISLLDETEADLVLIAAVGAAGILPAYETVKKGTDIALANKESIVAAGRLILDAAKKSGARVIPVDSEHSAVYQCLMGHKKEHVAKIILTASGGAFRKTPNDALEFMGVKEALKHPNWNMGSKITVDSATMMNKGLELIEARYLFDIEPDRLDVVIHPQSIVHSAVSYTDGSMLAQMGYPDMRVPISFALGLPERIESGVRQLDLCEISRLDFFKPDLNKYGCLRIAFQVLKKDMNGPMIIMNAANEIAVEHFMRKSISFIDIAPVIENVLDAFGDCTAEGIDEILELDGAARRWCSDLIQARR</sequence>
<feature type="domain" description="DXP reductoisomerase C-terminal" evidence="12">
    <location>
        <begin position="240"/>
        <end position="357"/>
    </location>
</feature>
<dbReference type="Pfam" id="PF02670">
    <property type="entry name" value="DXP_reductoisom"/>
    <property type="match status" value="2"/>
</dbReference>
<organism evidence="13 14">
    <name type="scientific">Geovibrio thiophilus</name>
    <dbReference type="NCBI Taxonomy" id="139438"/>
    <lineage>
        <taxon>Bacteria</taxon>
        <taxon>Pseudomonadati</taxon>
        <taxon>Deferribacterota</taxon>
        <taxon>Deferribacteres</taxon>
        <taxon>Deferribacterales</taxon>
        <taxon>Geovibrionaceae</taxon>
        <taxon>Geovibrio</taxon>
    </lineage>
</organism>
<feature type="binding site" evidence="9">
    <location>
        <position position="13"/>
    </location>
    <ligand>
        <name>NADPH</name>
        <dbReference type="ChEBI" id="CHEBI:57783"/>
    </ligand>
</feature>
<gene>
    <name evidence="9" type="primary">dxr</name>
    <name evidence="13" type="ORF">EP073_12705</name>
</gene>
<dbReference type="Gene3D" id="1.10.1740.10">
    <property type="match status" value="1"/>
</dbReference>
<comment type="catalytic activity">
    <reaction evidence="8">
        <text>2-C-methyl-D-erythritol 4-phosphate + NADP(+) = 1-deoxy-D-xylulose 5-phosphate + NADPH + H(+)</text>
        <dbReference type="Rhea" id="RHEA:13717"/>
        <dbReference type="ChEBI" id="CHEBI:15378"/>
        <dbReference type="ChEBI" id="CHEBI:57783"/>
        <dbReference type="ChEBI" id="CHEBI:57792"/>
        <dbReference type="ChEBI" id="CHEBI:58262"/>
        <dbReference type="ChEBI" id="CHEBI:58349"/>
        <dbReference type="EC" id="1.1.1.267"/>
    </reaction>
    <physiologicalReaction direction="right-to-left" evidence="8">
        <dbReference type="Rhea" id="RHEA:13719"/>
    </physiologicalReaction>
</comment>
<feature type="binding site" evidence="9">
    <location>
        <position position="131"/>
    </location>
    <ligand>
        <name>1-deoxy-D-xylulose 5-phosphate</name>
        <dbReference type="ChEBI" id="CHEBI:57792"/>
    </ligand>
</feature>
<dbReference type="GO" id="GO:0070402">
    <property type="term" value="F:NADPH binding"/>
    <property type="evidence" value="ECO:0007669"/>
    <property type="project" value="InterPro"/>
</dbReference>
<keyword evidence="9" id="KW-0460">Magnesium</keyword>
<feature type="binding site" evidence="9">
    <location>
        <position position="196"/>
    </location>
    <ligand>
        <name>1-deoxy-D-xylulose 5-phosphate</name>
        <dbReference type="ChEBI" id="CHEBI:57792"/>
    </ligand>
</feature>
<feature type="binding site" evidence="9">
    <location>
        <position position="10"/>
    </location>
    <ligand>
        <name>NADPH</name>
        <dbReference type="ChEBI" id="CHEBI:57783"/>
    </ligand>
</feature>
<dbReference type="OrthoDB" id="9806546at2"/>
<dbReference type="PANTHER" id="PTHR30525">
    <property type="entry name" value="1-DEOXY-D-XYLULOSE 5-PHOSPHATE REDUCTOISOMERASE"/>
    <property type="match status" value="1"/>
</dbReference>
<accession>A0A3R5Z0U9</accession>
<dbReference type="GO" id="GO:0016853">
    <property type="term" value="F:isomerase activity"/>
    <property type="evidence" value="ECO:0007669"/>
    <property type="project" value="UniProtKB-KW"/>
</dbReference>
<dbReference type="GO" id="GO:0030604">
    <property type="term" value="F:1-deoxy-D-xylulose-5-phosphate reductoisomerase activity"/>
    <property type="evidence" value="ECO:0007669"/>
    <property type="project" value="UniProtKB-UniRule"/>
</dbReference>
<dbReference type="HAMAP" id="MF_00183">
    <property type="entry name" value="DXP_reductoisom"/>
    <property type="match status" value="1"/>
</dbReference>
<evidence type="ECO:0000313" key="13">
    <source>
        <dbReference type="EMBL" id="QAR34233.1"/>
    </source>
</evidence>
<evidence type="ECO:0000256" key="4">
    <source>
        <dbReference type="ARBA" id="ARBA00022857"/>
    </source>
</evidence>
<feature type="binding site" evidence="9">
    <location>
        <position position="184"/>
    </location>
    <ligand>
        <name>NADPH</name>
        <dbReference type="ChEBI" id="CHEBI:57783"/>
    </ligand>
</feature>
<evidence type="ECO:0000256" key="1">
    <source>
        <dbReference type="ARBA" id="ARBA00005094"/>
    </source>
</evidence>
<feature type="domain" description="1-deoxy-D-xylulose 5-phosphate reductoisomerase N-terminal" evidence="10">
    <location>
        <begin position="4"/>
        <end position="57"/>
    </location>
</feature>
<proteinExistence type="inferred from homology"/>
<dbReference type="GO" id="GO:0051484">
    <property type="term" value="P:isopentenyl diphosphate biosynthetic process, methylerythritol 4-phosphate pathway involved in terpenoid biosynthetic process"/>
    <property type="evidence" value="ECO:0007669"/>
    <property type="project" value="TreeGrafter"/>
</dbReference>
<comment type="pathway">
    <text evidence="1 9">Isoprenoid biosynthesis; isopentenyl diphosphate biosynthesis via DXP pathway; isopentenyl diphosphate from 1-deoxy-D-xylulose 5-phosphate: step 1/6.</text>
</comment>
<dbReference type="PIRSF" id="PIRSF006205">
    <property type="entry name" value="Dxp_reductismrs"/>
    <property type="match status" value="1"/>
</dbReference>
<dbReference type="AlphaFoldDB" id="A0A3R5Z0U9"/>
<dbReference type="Pfam" id="PF08436">
    <property type="entry name" value="DXP_redisom_C"/>
    <property type="match status" value="1"/>
</dbReference>
<dbReference type="SUPFAM" id="SSF69055">
    <property type="entry name" value="1-deoxy-D-xylulose-5-phosphate reductoisomerase, C-terminal domain"/>
    <property type="match status" value="1"/>
</dbReference>
<dbReference type="InterPro" id="IPR013644">
    <property type="entry name" value="DXP_reductoisomerase_C"/>
</dbReference>
<dbReference type="GO" id="GO:0030145">
    <property type="term" value="F:manganese ion binding"/>
    <property type="evidence" value="ECO:0007669"/>
    <property type="project" value="TreeGrafter"/>
</dbReference>
<dbReference type="Gene3D" id="3.40.50.720">
    <property type="entry name" value="NAD(P)-binding Rossmann-like Domain"/>
    <property type="match status" value="2"/>
</dbReference>
<keyword evidence="7 9" id="KW-0414">Isoprene biosynthesis</keyword>
<dbReference type="Proteomes" id="UP000287502">
    <property type="component" value="Chromosome"/>
</dbReference>
<evidence type="ECO:0000256" key="5">
    <source>
        <dbReference type="ARBA" id="ARBA00023002"/>
    </source>
</evidence>
<name>A0A3R5Z0U9_9BACT</name>
<keyword evidence="4 9" id="KW-0521">NADP</keyword>
<dbReference type="InterPro" id="IPR036169">
    <property type="entry name" value="DXPR_C_sf"/>
</dbReference>
<feature type="binding site" evidence="9">
    <location>
        <position position="11"/>
    </location>
    <ligand>
        <name>NADPH</name>
        <dbReference type="ChEBI" id="CHEBI:57783"/>
    </ligand>
</feature>
<keyword evidence="6 9" id="KW-0464">Manganese</keyword>
<feature type="binding site" evidence="9">
    <location>
        <position position="12"/>
    </location>
    <ligand>
        <name>NADPH</name>
        <dbReference type="ChEBI" id="CHEBI:57783"/>
    </ligand>
</feature>
<dbReference type="EC" id="1.1.1.267" evidence="9"/>
<dbReference type="KEGG" id="gtl:EP073_12705"/>
<evidence type="ECO:0000259" key="10">
    <source>
        <dbReference type="Pfam" id="PF02670"/>
    </source>
</evidence>
<evidence type="ECO:0000256" key="9">
    <source>
        <dbReference type="HAMAP-Rule" id="MF_00183"/>
    </source>
</evidence>
<dbReference type="UniPathway" id="UPA00056">
    <property type="reaction ID" value="UER00092"/>
</dbReference>
<dbReference type="PANTHER" id="PTHR30525:SF0">
    <property type="entry name" value="1-DEOXY-D-XYLULOSE 5-PHOSPHATE REDUCTOISOMERASE, CHLOROPLASTIC"/>
    <property type="match status" value="1"/>
</dbReference>
<feature type="binding site" evidence="9">
    <location>
        <position position="155"/>
    </location>
    <ligand>
        <name>1-deoxy-D-xylulose 5-phosphate</name>
        <dbReference type="ChEBI" id="CHEBI:57792"/>
    </ligand>
</feature>
<evidence type="ECO:0000259" key="11">
    <source>
        <dbReference type="Pfam" id="PF08436"/>
    </source>
</evidence>
<evidence type="ECO:0000256" key="7">
    <source>
        <dbReference type="ARBA" id="ARBA00023229"/>
    </source>
</evidence>
<keyword evidence="14" id="KW-1185">Reference proteome</keyword>
<feature type="binding site" evidence="9">
    <location>
        <position position="200"/>
    </location>
    <ligand>
        <name>Mn(2+)</name>
        <dbReference type="ChEBI" id="CHEBI:29035"/>
    </ligand>
</feature>
<feature type="domain" description="1-deoxy-D-xylulose 5-phosphate reductoisomerase C-terminal" evidence="11">
    <location>
        <begin position="125"/>
        <end position="208"/>
    </location>
</feature>
<evidence type="ECO:0000313" key="14">
    <source>
        <dbReference type="Proteomes" id="UP000287502"/>
    </source>
</evidence>
<feature type="binding site" evidence="9">
    <location>
        <position position="105"/>
    </location>
    <ligand>
        <name>NADPH</name>
        <dbReference type="ChEBI" id="CHEBI:57783"/>
    </ligand>
</feature>
<comment type="caution">
    <text evidence="9">Lacks conserved residue(s) required for the propagation of feature annotation.</text>
</comment>
<feature type="binding site" evidence="9">
    <location>
        <position position="131"/>
    </location>
    <ligand>
        <name>Mn(2+)</name>
        <dbReference type="ChEBI" id="CHEBI:29035"/>
    </ligand>
</feature>
<evidence type="ECO:0000259" key="12">
    <source>
        <dbReference type="Pfam" id="PF13288"/>
    </source>
</evidence>
<dbReference type="RefSeq" id="WP_128467538.1">
    <property type="nucleotide sequence ID" value="NZ_CP035108.1"/>
</dbReference>
<feature type="binding site" evidence="9">
    <location>
        <position position="104"/>
    </location>
    <ligand>
        <name>1-deoxy-D-xylulose 5-phosphate</name>
        <dbReference type="ChEBI" id="CHEBI:57792"/>
    </ligand>
</feature>
<dbReference type="InterPro" id="IPR036291">
    <property type="entry name" value="NAD(P)-bd_dom_sf"/>
</dbReference>
<dbReference type="Pfam" id="PF13288">
    <property type="entry name" value="DXPR_C"/>
    <property type="match status" value="1"/>
</dbReference>
<feature type="binding site" evidence="9">
    <location>
        <position position="178"/>
    </location>
    <ligand>
        <name>1-deoxy-D-xylulose 5-phosphate</name>
        <dbReference type="ChEBI" id="CHEBI:57792"/>
    </ligand>
</feature>
<dbReference type="InterPro" id="IPR003821">
    <property type="entry name" value="DXP_reductoisomerase"/>
</dbReference>
<feature type="binding site" evidence="9">
    <location>
        <position position="129"/>
    </location>
    <ligand>
        <name>Mn(2+)</name>
        <dbReference type="ChEBI" id="CHEBI:29035"/>
    </ligand>
</feature>
<protein>
    <recommendedName>
        <fullName evidence="9">1-deoxy-D-xylulose 5-phosphate reductoisomerase</fullName>
        <shortName evidence="9">DXP reductoisomerase</shortName>
        <ecNumber evidence="9">1.1.1.267</ecNumber>
    </recommendedName>
    <alternativeName>
        <fullName evidence="9">1-deoxyxylulose-5-phosphate reductoisomerase</fullName>
    </alternativeName>
    <alternativeName>
        <fullName evidence="9">2-C-methyl-D-erythritol 4-phosphate synthase</fullName>
    </alternativeName>
</protein>
<dbReference type="SUPFAM" id="SSF55347">
    <property type="entry name" value="Glyceraldehyde-3-phosphate dehydrogenase-like, C-terminal domain"/>
    <property type="match status" value="1"/>
</dbReference>
<feature type="binding site" evidence="9">
    <location>
        <position position="200"/>
    </location>
    <ligand>
        <name>1-deoxy-D-xylulose 5-phosphate</name>
        <dbReference type="ChEBI" id="CHEBI:57792"/>
    </ligand>
</feature>
<evidence type="ECO:0000256" key="2">
    <source>
        <dbReference type="ARBA" id="ARBA00006825"/>
    </source>
</evidence>
<dbReference type="SUPFAM" id="SSF51735">
    <property type="entry name" value="NAD(P)-binding Rossmann-fold domains"/>
    <property type="match status" value="1"/>
</dbReference>
<reference evidence="13 14" key="1">
    <citation type="submission" date="2019-01" db="EMBL/GenBank/DDBJ databases">
        <title>Geovibrio thiophilus DSM 11263, complete genome.</title>
        <authorList>
            <person name="Spring S."/>
            <person name="Bunk B."/>
            <person name="Sproer C."/>
        </authorList>
    </citation>
    <scope>NUCLEOTIDE SEQUENCE [LARGE SCALE GENOMIC DNA]</scope>
    <source>
        <strain evidence="13 14">DSM 11263</strain>
    </source>
</reference>
<keyword evidence="5 9" id="KW-0560">Oxidoreductase</keyword>
<evidence type="ECO:0000256" key="6">
    <source>
        <dbReference type="ARBA" id="ARBA00023211"/>
    </source>
</evidence>
<comment type="cofactor">
    <cofactor evidence="9">
        <name>Mg(2+)</name>
        <dbReference type="ChEBI" id="CHEBI:18420"/>
    </cofactor>
    <cofactor evidence="9">
        <name>Mn(2+)</name>
        <dbReference type="ChEBI" id="CHEBI:29035"/>
    </cofactor>
</comment>
<evidence type="ECO:0000256" key="8">
    <source>
        <dbReference type="ARBA" id="ARBA00048543"/>
    </source>
</evidence>
<comment type="similarity">
    <text evidence="2 9">Belongs to the DXR family.</text>
</comment>
<feature type="binding site" evidence="9">
    <location>
        <position position="103"/>
    </location>
    <ligand>
        <name>NADPH</name>
        <dbReference type="ChEBI" id="CHEBI:57783"/>
    </ligand>
</feature>
<feature type="binding site" evidence="9">
    <location>
        <position position="38"/>
    </location>
    <ligand>
        <name>NADPH</name>
        <dbReference type="ChEBI" id="CHEBI:57783"/>
    </ligand>
</feature>
<feature type="binding site" evidence="9">
    <location>
        <position position="191"/>
    </location>
    <ligand>
        <name>1-deoxy-D-xylulose 5-phosphate</name>
        <dbReference type="ChEBI" id="CHEBI:57792"/>
    </ligand>
</feature>
<feature type="binding site" evidence="9">
    <location>
        <position position="130"/>
    </location>
    <ligand>
        <name>1-deoxy-D-xylulose 5-phosphate</name>
        <dbReference type="ChEBI" id="CHEBI:57792"/>
    </ligand>
</feature>
<keyword evidence="3 9" id="KW-0479">Metal-binding</keyword>
<comment type="function">
    <text evidence="9">Catalyzes the NADPH-dependent rearrangement and reduction of 1-deoxy-D-xylulose-5-phosphate (DXP) to 2-C-methyl-D-erythritol 4-phosphate (MEP).</text>
</comment>
<feature type="domain" description="1-deoxy-D-xylulose 5-phosphate reductoisomerase N-terminal" evidence="10">
    <location>
        <begin position="61"/>
        <end position="111"/>
    </location>
</feature>
<dbReference type="InterPro" id="IPR026877">
    <property type="entry name" value="DXPR_C"/>
</dbReference>